<evidence type="ECO:0000256" key="1">
    <source>
        <dbReference type="SAM" id="MobiDB-lite"/>
    </source>
</evidence>
<dbReference type="EMBL" id="BAAAZO010000010">
    <property type="protein sequence ID" value="GAA3629579.1"/>
    <property type="molecule type" value="Genomic_DNA"/>
</dbReference>
<dbReference type="InterPro" id="IPR023393">
    <property type="entry name" value="START-like_dom_sf"/>
</dbReference>
<dbReference type="InterPro" id="IPR052044">
    <property type="entry name" value="PKS_Associated_Protein"/>
</dbReference>
<reference evidence="5" key="1">
    <citation type="journal article" date="2019" name="Int. J. Syst. Evol. Microbiol.">
        <title>The Global Catalogue of Microorganisms (GCM) 10K type strain sequencing project: providing services to taxonomists for standard genome sequencing and annotation.</title>
        <authorList>
            <consortium name="The Broad Institute Genomics Platform"/>
            <consortium name="The Broad Institute Genome Sequencing Center for Infectious Disease"/>
            <person name="Wu L."/>
            <person name="Ma J."/>
        </authorList>
    </citation>
    <scope>NUCLEOTIDE SEQUENCE [LARGE SCALE GENOMIC DNA]</scope>
    <source>
        <strain evidence="5">JCM 16902</strain>
    </source>
</reference>
<feature type="region of interest" description="Disordered" evidence="1">
    <location>
        <begin position="289"/>
        <end position="326"/>
    </location>
</feature>
<dbReference type="Gene3D" id="2.60.120.10">
    <property type="entry name" value="Jelly Rolls"/>
    <property type="match status" value="1"/>
</dbReference>
<feature type="domain" description="Cupin type-2" evidence="3">
    <location>
        <begin position="210"/>
        <end position="276"/>
    </location>
</feature>
<evidence type="ECO:0000313" key="5">
    <source>
        <dbReference type="Proteomes" id="UP001501074"/>
    </source>
</evidence>
<evidence type="ECO:0000259" key="3">
    <source>
        <dbReference type="Pfam" id="PF07883"/>
    </source>
</evidence>
<dbReference type="Pfam" id="PF03364">
    <property type="entry name" value="Polyketide_cyc"/>
    <property type="match status" value="1"/>
</dbReference>
<name>A0ABP7ACL1_9ACTN</name>
<dbReference type="InterPro" id="IPR013096">
    <property type="entry name" value="Cupin_2"/>
</dbReference>
<gene>
    <name evidence="4" type="ORF">GCM10022223_54020</name>
</gene>
<dbReference type="CDD" id="cd06991">
    <property type="entry name" value="cupin_TcmJ-like"/>
    <property type="match status" value="1"/>
</dbReference>
<organism evidence="4 5">
    <name type="scientific">Kineosporia mesophila</name>
    <dbReference type="NCBI Taxonomy" id="566012"/>
    <lineage>
        <taxon>Bacteria</taxon>
        <taxon>Bacillati</taxon>
        <taxon>Actinomycetota</taxon>
        <taxon>Actinomycetes</taxon>
        <taxon>Kineosporiales</taxon>
        <taxon>Kineosporiaceae</taxon>
        <taxon>Kineosporia</taxon>
    </lineage>
</organism>
<proteinExistence type="predicted"/>
<feature type="domain" description="Coenzyme Q-binding protein COQ10 START" evidence="2">
    <location>
        <begin position="26"/>
        <end position="142"/>
    </location>
</feature>
<dbReference type="PANTHER" id="PTHR36114">
    <property type="entry name" value="16.7 KDA PROTEIN IN WHIE LOCUS"/>
    <property type="match status" value="1"/>
</dbReference>
<dbReference type="InterPro" id="IPR014710">
    <property type="entry name" value="RmlC-like_jellyroll"/>
</dbReference>
<sequence length="326" mass="36465">MSTQSRQQPARAEVQTPGHVDNEIVIDAPMDLVWDMTNDVASWPELFSEYAQAEILEQKGSTVRFRLSMHPDENGQVWSWVSERTLDRQNRQVQARRTEPGPFQFMDIRWTYEAAGGGVRMRWVQDFAMRPDAPVDDATMTARMNANTGIQMQLIREKVEQAARAQVAAGQDRIPTVRLSQVPSNRRRGGDLRTLLSPSTCGATAGFMGVLRLLPGEVVTEHWHPYSEEFIYCVSGEITLTLDGQPRQLHAEEGVCVPIGTRHRLHNQGEQEAHLVFQLAPLAPEPRLGHVDTEALPAPDAPHEPMRRAQPAPVAPATGPRPKVKQ</sequence>
<evidence type="ECO:0000313" key="4">
    <source>
        <dbReference type="EMBL" id="GAA3629579.1"/>
    </source>
</evidence>
<comment type="caution">
    <text evidence="4">The sequence shown here is derived from an EMBL/GenBank/DDBJ whole genome shotgun (WGS) entry which is preliminary data.</text>
</comment>
<evidence type="ECO:0000259" key="2">
    <source>
        <dbReference type="Pfam" id="PF03364"/>
    </source>
</evidence>
<dbReference type="Pfam" id="PF07883">
    <property type="entry name" value="Cupin_2"/>
    <property type="match status" value="1"/>
</dbReference>
<dbReference type="InterPro" id="IPR011051">
    <property type="entry name" value="RmlC_Cupin_sf"/>
</dbReference>
<dbReference type="CDD" id="cd08860">
    <property type="entry name" value="TcmN_ARO-CYC_like"/>
    <property type="match status" value="1"/>
</dbReference>
<accession>A0ABP7ACL1</accession>
<protein>
    <recommendedName>
        <fullName evidence="6">Aromatase</fullName>
    </recommendedName>
</protein>
<feature type="region of interest" description="Disordered" evidence="1">
    <location>
        <begin position="1"/>
        <end position="20"/>
    </location>
</feature>
<dbReference type="SUPFAM" id="SSF55961">
    <property type="entry name" value="Bet v1-like"/>
    <property type="match status" value="1"/>
</dbReference>
<dbReference type="PANTHER" id="PTHR36114:SF1">
    <property type="entry name" value="16.7 KDA PROTEIN IN WHIE LOCUS"/>
    <property type="match status" value="1"/>
</dbReference>
<dbReference type="Gene3D" id="3.30.530.20">
    <property type="match status" value="1"/>
</dbReference>
<keyword evidence="5" id="KW-1185">Reference proteome</keyword>
<dbReference type="Proteomes" id="UP001501074">
    <property type="component" value="Unassembled WGS sequence"/>
</dbReference>
<dbReference type="InterPro" id="IPR005031">
    <property type="entry name" value="COQ10_START"/>
</dbReference>
<evidence type="ECO:0008006" key="6">
    <source>
        <dbReference type="Google" id="ProtNLM"/>
    </source>
</evidence>
<dbReference type="RefSeq" id="WP_231484369.1">
    <property type="nucleotide sequence ID" value="NZ_BAAAZO010000010.1"/>
</dbReference>
<dbReference type="SUPFAM" id="SSF51182">
    <property type="entry name" value="RmlC-like cupins"/>
    <property type="match status" value="1"/>
</dbReference>